<organism evidence="1 2">
    <name type="scientific">Roseococcus pinisoli</name>
    <dbReference type="NCBI Taxonomy" id="2835040"/>
    <lineage>
        <taxon>Bacteria</taxon>
        <taxon>Pseudomonadati</taxon>
        <taxon>Pseudomonadota</taxon>
        <taxon>Alphaproteobacteria</taxon>
        <taxon>Acetobacterales</taxon>
        <taxon>Roseomonadaceae</taxon>
        <taxon>Roseococcus</taxon>
    </lineage>
</organism>
<comment type="caution">
    <text evidence="1">The sequence shown here is derived from an EMBL/GenBank/DDBJ whole genome shotgun (WGS) entry which is preliminary data.</text>
</comment>
<dbReference type="RefSeq" id="WP_213670976.1">
    <property type="nucleotide sequence ID" value="NZ_JAHCDA010000003.1"/>
</dbReference>
<keyword evidence="2" id="KW-1185">Reference proteome</keyword>
<reference evidence="1 2" key="1">
    <citation type="submission" date="2021-05" db="EMBL/GenBank/DDBJ databases">
        <title>Roseococcus sp. XZZS9, whole genome shotgun sequencing project.</title>
        <authorList>
            <person name="Zhao G."/>
            <person name="Shen L."/>
        </authorList>
    </citation>
    <scope>NUCLEOTIDE SEQUENCE [LARGE SCALE GENOMIC DNA]</scope>
    <source>
        <strain evidence="1 2">XZZS9</strain>
    </source>
</reference>
<evidence type="ECO:0000313" key="2">
    <source>
        <dbReference type="Proteomes" id="UP000766336"/>
    </source>
</evidence>
<dbReference type="EMBL" id="JAHCDA010000003">
    <property type="protein sequence ID" value="MBS7812267.1"/>
    <property type="molecule type" value="Genomic_DNA"/>
</dbReference>
<proteinExistence type="predicted"/>
<name>A0ABS5QFE5_9PROT</name>
<sequence>MSAATPWDGVPLRADVDGWHVVDGQPFGWIASLQNWKDHAGRFLSAKVFAGRVYAGPVRTDADLGAASAAGALAMREACAQVVEDNPVAGMAWSTQHERLVKVTPGMTPHELIAATRALPIPDAPALATALEQARREEREACARIVEARAAAYDNEHGIYDHSTGVTEYPGNGDEWMEEWGSIAGTIRARTPTTGEQAEGGA</sequence>
<accession>A0ABS5QFE5</accession>
<dbReference type="Proteomes" id="UP000766336">
    <property type="component" value="Unassembled WGS sequence"/>
</dbReference>
<gene>
    <name evidence="1" type="ORF">KHU32_15060</name>
</gene>
<protein>
    <submittedName>
        <fullName evidence="1">Uncharacterized protein</fullName>
    </submittedName>
</protein>
<evidence type="ECO:0000313" key="1">
    <source>
        <dbReference type="EMBL" id="MBS7812267.1"/>
    </source>
</evidence>